<comment type="catalytic activity">
    <reaction evidence="8">
        <text>L-threonyl-[protein] + ATP = O-phospho-L-threonyl-[protein] + ADP + H(+)</text>
        <dbReference type="Rhea" id="RHEA:46608"/>
        <dbReference type="Rhea" id="RHEA-COMP:11060"/>
        <dbReference type="Rhea" id="RHEA-COMP:11605"/>
        <dbReference type="ChEBI" id="CHEBI:15378"/>
        <dbReference type="ChEBI" id="CHEBI:30013"/>
        <dbReference type="ChEBI" id="CHEBI:30616"/>
        <dbReference type="ChEBI" id="CHEBI:61977"/>
        <dbReference type="ChEBI" id="CHEBI:456216"/>
        <dbReference type="EC" id="2.7.11.1"/>
    </reaction>
</comment>
<dbReference type="FunFam" id="3.10.110.10:FF:000050">
    <property type="entry name" value="eIF-2-alpha kinase GCN2"/>
    <property type="match status" value="1"/>
</dbReference>
<dbReference type="InterPro" id="IPR008271">
    <property type="entry name" value="Ser/Thr_kinase_AS"/>
</dbReference>
<comment type="similarity">
    <text evidence="7">Belongs to the protein kinase superfamily. Ser/Thr protein kinase family. GCN2 subfamily.</text>
</comment>
<dbReference type="WBParaSite" id="TMUE_1000005382.1">
    <property type="protein sequence ID" value="TMUE_1000005382.1"/>
    <property type="gene ID" value="WBGene00289598"/>
</dbReference>
<evidence type="ECO:0000256" key="13">
    <source>
        <dbReference type="SAM" id="MobiDB-lite"/>
    </source>
</evidence>
<evidence type="ECO:0000256" key="2">
    <source>
        <dbReference type="ARBA" id="ARBA00022527"/>
    </source>
</evidence>
<dbReference type="InterPro" id="IPR000719">
    <property type="entry name" value="Prot_kinase_dom"/>
</dbReference>
<dbReference type="EC" id="2.7.11.1" evidence="1"/>
<dbReference type="STRING" id="70415.A0A5S6QEP2"/>
<feature type="compositionally biased region" description="Polar residues" evidence="13">
    <location>
        <begin position="666"/>
        <end position="678"/>
    </location>
</feature>
<keyword evidence="4 11" id="KW-0547">Nucleotide-binding</keyword>
<dbReference type="GO" id="GO:0005524">
    <property type="term" value="F:ATP binding"/>
    <property type="evidence" value="ECO:0007669"/>
    <property type="project" value="UniProtKB-UniRule"/>
</dbReference>
<dbReference type="InterPro" id="IPR045864">
    <property type="entry name" value="aa-tRNA-synth_II/BPL/LPL"/>
</dbReference>
<evidence type="ECO:0000256" key="10">
    <source>
        <dbReference type="PIRSR" id="PIRSR000660-1"/>
    </source>
</evidence>
<feature type="domain" description="Protein kinase" evidence="14">
    <location>
        <begin position="201"/>
        <end position="492"/>
    </location>
</feature>
<dbReference type="PANTHER" id="PTHR11042">
    <property type="entry name" value="EUKARYOTIC TRANSLATION INITIATION FACTOR 2-ALPHA KINASE EIF2-ALPHA KINASE -RELATED"/>
    <property type="match status" value="1"/>
</dbReference>
<dbReference type="Gene3D" id="3.10.110.10">
    <property type="entry name" value="Ubiquitin Conjugating Enzyme"/>
    <property type="match status" value="1"/>
</dbReference>
<dbReference type="GO" id="GO:1990625">
    <property type="term" value="P:negative regulation of cytoplasmic translational initiation in response to stress"/>
    <property type="evidence" value="ECO:0007669"/>
    <property type="project" value="TreeGrafter"/>
</dbReference>
<feature type="binding site" evidence="11 12">
    <location>
        <position position="565"/>
    </location>
    <ligand>
        <name>ATP</name>
        <dbReference type="ChEBI" id="CHEBI:30616"/>
    </ligand>
</feature>
<feature type="region of interest" description="Disordered" evidence="13">
    <location>
        <begin position="700"/>
        <end position="722"/>
    </location>
</feature>
<evidence type="ECO:0000256" key="7">
    <source>
        <dbReference type="ARBA" id="ARBA00037982"/>
    </source>
</evidence>
<dbReference type="SUPFAM" id="SSF55681">
    <property type="entry name" value="Class II aaRS and biotin synthetases"/>
    <property type="match status" value="1"/>
</dbReference>
<comment type="catalytic activity">
    <reaction evidence="9">
        <text>L-seryl-[protein] + ATP = O-phospho-L-seryl-[protein] + ADP + H(+)</text>
        <dbReference type="Rhea" id="RHEA:17989"/>
        <dbReference type="Rhea" id="RHEA-COMP:9863"/>
        <dbReference type="Rhea" id="RHEA-COMP:11604"/>
        <dbReference type="ChEBI" id="CHEBI:15378"/>
        <dbReference type="ChEBI" id="CHEBI:29999"/>
        <dbReference type="ChEBI" id="CHEBI:30616"/>
        <dbReference type="ChEBI" id="CHEBI:83421"/>
        <dbReference type="ChEBI" id="CHEBI:456216"/>
        <dbReference type="EC" id="2.7.11.1"/>
    </reaction>
</comment>
<dbReference type="InterPro" id="IPR017441">
    <property type="entry name" value="Protein_kinase_ATP_BS"/>
</dbReference>
<dbReference type="SUPFAM" id="SSF56112">
    <property type="entry name" value="Protein kinase-like (PK-like)"/>
    <property type="match status" value="2"/>
</dbReference>
<dbReference type="SUPFAM" id="SSF54495">
    <property type="entry name" value="UBC-like"/>
    <property type="match status" value="1"/>
</dbReference>
<dbReference type="CDD" id="cd14046">
    <property type="entry name" value="STKc_EIF2AK4_GCN2_rpt2"/>
    <property type="match status" value="1"/>
</dbReference>
<sequence>MERTRAFEQFASVAQDELLVLQAIYGDDFSFVQSDEERQLATTVAVKICVRKEESNDDSPTCAFLRLNFTLPKSYPKSAPGIRITDVAGLSLALANVLRCKLENMVHKNHEQAVLYQLCATADEFLRENCSLPAALSLHSRMLENKRAKAKRPEKRGIANAGMKSSKVALNRSKGSEEVTKPERDGLWFHDSLDNCFSFDNSALFDAGETAFASGTLTIETTPEEYASSLIVLSNGVRIRKNFVISLSRNHSDFIGFVEGTQNVVNVTEWNFHIGDGNSKNLQLLISELESIRKGFERLKSVQHKYVFKYLAFTFRVEQKSVQVVVVKQGCHSLPLSRVLARKYGCMSSNFLRMLSKSLLEGLHCLHQRGIAHGALDLNCLWESRTGFHIADFALKRQLQLLQAEWAKPGGKLNLKELIAGAGDAREQGQNDLYSLGVCLCELACGRRLTATVDEEVLCLLPPGFRKFISLLVTSQERERWPCQLLLMHPFVSDAAPPACGNANAANRCSKEASASLVGASCLTNYALSKRLYEEFDVIRLVGKGGFGDVTEVRNKLDGCRYAIKRVPLASKNNIMDAKILREVQLLSHLNHSNVVRYFNSWIETAVPTATTAECTSAPLPHSVRNGRKEGDSFLETLVPDVAAPSMRQVSSEWESSPEESADVPTGSTSEDGDSNSPADFGKEAVDSGSDILVFEGQDSGAKNDKVSTAGSAGKLHLSSPTRRDDCGVQKIQILYIQMEMCEKSTLLTVINSGELLVMPDRGWRLFREILEGLAYVHQKGFIHRDLKPSNIFMDRCDHAKIGDFGLAITGGTGKDVSLDASFDHTLHASSENQWTSNVGTVLYAGPEAVSGSRAVRITQKFDIYSLGIVLFEMFSRFKTGMERVTALTELRKEEIVLPDDFSRDSRFSKQCILLRQMLSHDVAKRPTAVELLESPHLPPMEINRTEFEMSIRRSFSDRECSRYRFMVNAAFSQGDPPKDEYVDCVNKFKEFYGLRNLLSRTVCEEKLVKIFRRYGAVRLDSALLVPRFLSIGGTNDRRVDLMNSRGGIVHLPFDLRVPFARLLANNRLSYVKRYSIDRVYQQRFGGSCDELVECAFDVVSPDEDRLVACAELLSVSSAIVGEFPGMDSGGYTVKLNHTGLLQLVLDANGVVERSARSEVLEVLSDSVSKQQKMERLRSVLRSPALASTLFMKLLFAEAPLQEVGALCQEFLRRKHGNFAKADVYLRQLCAICNFAEAAGNCLPILVDLTTVPKDGEYDGVYFRIVRSRKAKKETGALFETLAVGGQYEVLVDRFRKLCRAETSSNACVVGVSFSFDSIMRSSITQEMAPLCDVMLCSVDSSTMTKERLLLAKNLRLNGVSCEILHDPIVSMEAFLEECRALRIGCVVVFKDDEYGCARLKTLERGKFVDRKLNLEELFSCLTEKFVSSANGHCSENASMPGTKLAVPSQPLITATKVDICYLLLEKSTSYNRKRFDVHILKTLANVLEMLAERKVVHVIATDMPGSVLQNFAAMMDVRNEVTYNGSLSLIAVNFTRYRKDLVATADLIKRFLFVERCELLILCSCYEELFRIIAR</sequence>
<dbReference type="InterPro" id="IPR036621">
    <property type="entry name" value="Anticodon-bd_dom_sf"/>
</dbReference>
<evidence type="ECO:0000313" key="17">
    <source>
        <dbReference type="WBParaSite" id="TMUE_1000005382.1"/>
    </source>
</evidence>
<dbReference type="InterPro" id="IPR016255">
    <property type="entry name" value="Gcn2"/>
</dbReference>
<dbReference type="PROSITE" id="PS50908">
    <property type="entry name" value="RWD"/>
    <property type="match status" value="1"/>
</dbReference>
<dbReference type="GO" id="GO:0004694">
    <property type="term" value="F:eukaryotic translation initiation factor 2alpha kinase activity"/>
    <property type="evidence" value="ECO:0007669"/>
    <property type="project" value="InterPro"/>
</dbReference>
<dbReference type="SMART" id="SM00591">
    <property type="entry name" value="RWD"/>
    <property type="match status" value="1"/>
</dbReference>
<dbReference type="PROSITE" id="PS00108">
    <property type="entry name" value="PROTEIN_KINASE_ST"/>
    <property type="match status" value="1"/>
</dbReference>
<protein>
    <recommendedName>
        <fullName evidence="1">non-specific serine/threonine protein kinase</fullName>
        <ecNumber evidence="1">2.7.11.1</ecNumber>
    </recommendedName>
</protein>
<keyword evidence="6 11" id="KW-0067">ATP-binding</keyword>
<dbReference type="InterPro" id="IPR006575">
    <property type="entry name" value="RWD_dom"/>
</dbReference>
<proteinExistence type="inferred from homology"/>
<evidence type="ECO:0000256" key="11">
    <source>
        <dbReference type="PIRSR" id="PIRSR000660-2"/>
    </source>
</evidence>
<reference evidence="17" key="1">
    <citation type="submission" date="2019-12" db="UniProtKB">
        <authorList>
            <consortium name="WormBaseParasite"/>
        </authorList>
    </citation>
    <scope>IDENTIFICATION</scope>
</reference>
<dbReference type="CDD" id="cd23823">
    <property type="entry name" value="RWD_GCN2"/>
    <property type="match status" value="1"/>
</dbReference>
<dbReference type="InterPro" id="IPR050339">
    <property type="entry name" value="CC_SR_Kinase"/>
</dbReference>
<evidence type="ECO:0000313" key="16">
    <source>
        <dbReference type="Proteomes" id="UP000046395"/>
    </source>
</evidence>
<accession>A0A5S6QEP2</accession>
<keyword evidence="5" id="KW-0418">Kinase</keyword>
<keyword evidence="16" id="KW-1185">Reference proteome</keyword>
<dbReference type="GO" id="GO:0009893">
    <property type="term" value="P:positive regulation of metabolic process"/>
    <property type="evidence" value="ECO:0007669"/>
    <property type="project" value="UniProtKB-ARBA"/>
</dbReference>
<keyword evidence="2" id="KW-0723">Serine/threonine-protein kinase</keyword>
<dbReference type="PROSITE" id="PS00107">
    <property type="entry name" value="PROTEIN_KINASE_ATP"/>
    <property type="match status" value="1"/>
</dbReference>
<evidence type="ECO:0000256" key="6">
    <source>
        <dbReference type="ARBA" id="ARBA00022840"/>
    </source>
</evidence>
<feature type="active site" description="Proton acceptor" evidence="10">
    <location>
        <position position="786"/>
    </location>
</feature>
<dbReference type="Pfam" id="PF12745">
    <property type="entry name" value="HGTP_anticodon2"/>
    <property type="match status" value="1"/>
</dbReference>
<dbReference type="Gene3D" id="3.30.930.10">
    <property type="entry name" value="Bira Bifunctional Protein, Domain 2"/>
    <property type="match status" value="1"/>
</dbReference>
<dbReference type="Pfam" id="PF05773">
    <property type="entry name" value="RWD"/>
    <property type="match status" value="1"/>
</dbReference>
<dbReference type="GO" id="GO:0005634">
    <property type="term" value="C:nucleus"/>
    <property type="evidence" value="ECO:0007669"/>
    <property type="project" value="TreeGrafter"/>
</dbReference>
<keyword evidence="3" id="KW-0808">Transferase</keyword>
<evidence type="ECO:0000259" key="15">
    <source>
        <dbReference type="PROSITE" id="PS50908"/>
    </source>
</evidence>
<organism evidence="16 17">
    <name type="scientific">Trichuris muris</name>
    <name type="common">Mouse whipworm</name>
    <dbReference type="NCBI Taxonomy" id="70415"/>
    <lineage>
        <taxon>Eukaryota</taxon>
        <taxon>Metazoa</taxon>
        <taxon>Ecdysozoa</taxon>
        <taxon>Nematoda</taxon>
        <taxon>Enoplea</taxon>
        <taxon>Dorylaimia</taxon>
        <taxon>Trichinellida</taxon>
        <taxon>Trichuridae</taxon>
        <taxon>Trichuris</taxon>
    </lineage>
</organism>
<evidence type="ECO:0000259" key="14">
    <source>
        <dbReference type="PROSITE" id="PS50011"/>
    </source>
</evidence>
<dbReference type="PANTHER" id="PTHR11042:SF136">
    <property type="entry name" value="EIF-2-ALPHA KINASE GCN2"/>
    <property type="match status" value="1"/>
</dbReference>
<dbReference type="Gene3D" id="1.10.510.10">
    <property type="entry name" value="Transferase(Phosphotransferase) domain 1"/>
    <property type="match status" value="2"/>
</dbReference>
<dbReference type="Gene3D" id="3.40.50.800">
    <property type="entry name" value="Anticodon-binding domain"/>
    <property type="match status" value="1"/>
</dbReference>
<feature type="domain" description="RWD" evidence="15">
    <location>
        <begin position="16"/>
        <end position="129"/>
    </location>
</feature>
<feature type="domain" description="Protein kinase" evidence="14">
    <location>
        <begin position="536"/>
        <end position="938"/>
    </location>
</feature>
<evidence type="ECO:0000256" key="3">
    <source>
        <dbReference type="ARBA" id="ARBA00022679"/>
    </source>
</evidence>
<dbReference type="Proteomes" id="UP000046395">
    <property type="component" value="Unassembled WGS sequence"/>
</dbReference>
<evidence type="ECO:0000256" key="8">
    <source>
        <dbReference type="ARBA" id="ARBA00047899"/>
    </source>
</evidence>
<dbReference type="InterPro" id="IPR024435">
    <property type="entry name" value="HisRS-related_dom"/>
</dbReference>
<dbReference type="Gene3D" id="3.30.200.20">
    <property type="entry name" value="Phosphorylase Kinase, domain 1"/>
    <property type="match status" value="1"/>
</dbReference>
<feature type="region of interest" description="Disordered" evidence="13">
    <location>
        <begin position="646"/>
        <end position="683"/>
    </location>
</feature>
<dbReference type="GO" id="GO:0005829">
    <property type="term" value="C:cytosol"/>
    <property type="evidence" value="ECO:0007669"/>
    <property type="project" value="TreeGrafter"/>
</dbReference>
<dbReference type="InterPro" id="IPR011009">
    <property type="entry name" value="Kinase-like_dom_sf"/>
</dbReference>
<evidence type="ECO:0000256" key="1">
    <source>
        <dbReference type="ARBA" id="ARBA00012513"/>
    </source>
</evidence>
<dbReference type="PROSITE" id="PS50011">
    <property type="entry name" value="PROTEIN_KINASE_DOM"/>
    <property type="match status" value="2"/>
</dbReference>
<evidence type="ECO:0000256" key="12">
    <source>
        <dbReference type="PROSITE-ProRule" id="PRU10141"/>
    </source>
</evidence>
<evidence type="ECO:0000256" key="4">
    <source>
        <dbReference type="ARBA" id="ARBA00022741"/>
    </source>
</evidence>
<evidence type="ECO:0000256" key="9">
    <source>
        <dbReference type="ARBA" id="ARBA00048679"/>
    </source>
</evidence>
<dbReference type="PIRSF" id="PIRSF000660">
    <property type="entry name" value="Ser/Thr_PK_GCN2"/>
    <property type="match status" value="1"/>
</dbReference>
<dbReference type="Pfam" id="PF00069">
    <property type="entry name" value="Pkinase"/>
    <property type="match status" value="3"/>
</dbReference>
<evidence type="ECO:0000256" key="5">
    <source>
        <dbReference type="ARBA" id="ARBA00022777"/>
    </source>
</evidence>
<name>A0A5S6QEP2_TRIMR</name>
<dbReference type="InterPro" id="IPR016135">
    <property type="entry name" value="UBQ-conjugating_enzyme/RWD"/>
</dbReference>
<dbReference type="GO" id="GO:0000077">
    <property type="term" value="P:DNA damage checkpoint signaling"/>
    <property type="evidence" value="ECO:0007669"/>
    <property type="project" value="InterPro"/>
</dbReference>
<dbReference type="SMART" id="SM00220">
    <property type="entry name" value="S_TKc"/>
    <property type="match status" value="1"/>
</dbReference>